<organism evidence="1 2">
    <name type="scientific">Polaribacter glomeratus</name>
    <dbReference type="NCBI Taxonomy" id="102"/>
    <lineage>
        <taxon>Bacteria</taxon>
        <taxon>Pseudomonadati</taxon>
        <taxon>Bacteroidota</taxon>
        <taxon>Flavobacteriia</taxon>
        <taxon>Flavobacteriales</taxon>
        <taxon>Flavobacteriaceae</taxon>
    </lineage>
</organism>
<name>A0A2S7WWU8_9FLAO</name>
<evidence type="ECO:0000313" key="1">
    <source>
        <dbReference type="EMBL" id="PQJ81851.1"/>
    </source>
</evidence>
<comment type="caution">
    <text evidence="1">The sequence shown here is derived from an EMBL/GenBank/DDBJ whole genome shotgun (WGS) entry which is preliminary data.</text>
</comment>
<sequence>MKMDFKCNIKIAILKASFFLIVIFSCNVSFAQIVNDIIMKNKTNSLLILEKPHFPSPEKDALFFFSGTYSFDLYTYFGKVKEVQKIHSIYNLAQAIVSSDTVFFESKKKYLINLDISKKPIKDLIGIDSVSKKTDTIQLFHFDEDASYVYQVYELKNEQIINSSENTNVLYYSTDYSYDKHKKLIKIATTDDYGVEEIETATYDKNGLLTSKNSFDTNDGINVVRTNYTYKNKLLTKVEKKEVLYFLPTELNKTTIDKIDYSQYENDETFINRTILNFEYHKNNRLHKVEEISSAFSKKDGVQYKNTRTFTLEYQPNKLVIYANLPERRTYEYIFDAFKNPKEINSFIIKKDKTWLHKKTTFKILYDE</sequence>
<evidence type="ECO:0000313" key="2">
    <source>
        <dbReference type="Proteomes" id="UP000239068"/>
    </source>
</evidence>
<dbReference type="EMBL" id="MSCM01000001">
    <property type="protein sequence ID" value="PQJ81851.1"/>
    <property type="molecule type" value="Genomic_DNA"/>
</dbReference>
<protein>
    <submittedName>
        <fullName evidence="1">Uncharacterized protein</fullName>
    </submittedName>
</protein>
<gene>
    <name evidence="1" type="ORF">BTO16_04370</name>
</gene>
<proteinExistence type="predicted"/>
<dbReference type="Proteomes" id="UP000239068">
    <property type="component" value="Unassembled WGS sequence"/>
</dbReference>
<dbReference type="AlphaFoldDB" id="A0A2S7WWU8"/>
<keyword evidence="2" id="KW-1185">Reference proteome</keyword>
<reference evidence="1 2" key="1">
    <citation type="submission" date="2016-12" db="EMBL/GenBank/DDBJ databases">
        <title>Trade-off between light-utilization and light-protection in marine flavobacteria.</title>
        <authorList>
            <person name="Kumagai Y."/>
            <person name="Yoshizawa S."/>
            <person name="Kogure K."/>
            <person name="Iwasaki W."/>
        </authorList>
    </citation>
    <scope>NUCLEOTIDE SEQUENCE [LARGE SCALE GENOMIC DNA]</scope>
    <source>
        <strain evidence="1 2">ATCC 43844</strain>
    </source>
</reference>
<accession>A0A2S7WWU8</accession>
<dbReference type="PROSITE" id="PS51257">
    <property type="entry name" value="PROKAR_LIPOPROTEIN"/>
    <property type="match status" value="1"/>
</dbReference>